<organism evidence="2 3">
    <name type="scientific">Aureobasidium namibiae CBS 147.97</name>
    <dbReference type="NCBI Taxonomy" id="1043004"/>
    <lineage>
        <taxon>Eukaryota</taxon>
        <taxon>Fungi</taxon>
        <taxon>Dikarya</taxon>
        <taxon>Ascomycota</taxon>
        <taxon>Pezizomycotina</taxon>
        <taxon>Dothideomycetes</taxon>
        <taxon>Dothideomycetidae</taxon>
        <taxon>Dothideales</taxon>
        <taxon>Saccotheciaceae</taxon>
        <taxon>Aureobasidium</taxon>
    </lineage>
</organism>
<dbReference type="Proteomes" id="UP000027730">
    <property type="component" value="Unassembled WGS sequence"/>
</dbReference>
<keyword evidence="3" id="KW-1185">Reference proteome</keyword>
<evidence type="ECO:0000256" key="1">
    <source>
        <dbReference type="SAM" id="MobiDB-lite"/>
    </source>
</evidence>
<proteinExistence type="predicted"/>
<dbReference type="RefSeq" id="XP_013425727.1">
    <property type="nucleotide sequence ID" value="XM_013570273.1"/>
</dbReference>
<reference evidence="2 3" key="1">
    <citation type="journal article" date="2014" name="BMC Genomics">
        <title>Genome sequencing of four Aureobasidium pullulans varieties: biotechnological potential, stress tolerance, and description of new species.</title>
        <authorList>
            <person name="Gostin Ar C."/>
            <person name="Ohm R.A."/>
            <person name="Kogej T."/>
            <person name="Sonjak S."/>
            <person name="Turk M."/>
            <person name="Zajc J."/>
            <person name="Zalar P."/>
            <person name="Grube M."/>
            <person name="Sun H."/>
            <person name="Han J."/>
            <person name="Sharma A."/>
            <person name="Chiniquy J."/>
            <person name="Ngan C.Y."/>
            <person name="Lipzen A."/>
            <person name="Barry K."/>
            <person name="Grigoriev I.V."/>
            <person name="Gunde-Cimerman N."/>
        </authorList>
    </citation>
    <scope>NUCLEOTIDE SEQUENCE [LARGE SCALE GENOMIC DNA]</scope>
    <source>
        <strain evidence="2 3">CBS 147.97</strain>
    </source>
</reference>
<sequence length="139" mass="15004">MPSNNTSSKSSGGKTLSSNSSGGKPIISSPKVIVHNHGSGVRYGPSEPSSRDAHYQQEILVIVMDTSRASHICWATNHHRPTSDCNCVAHALGSKPDKKIHEIQAIKLSLTKEVRLSHKDETIQVMPCAQANVTPDHAF</sequence>
<name>A0A074WP83_9PEZI</name>
<dbReference type="GeneID" id="25417238"/>
<feature type="compositionally biased region" description="Low complexity" evidence="1">
    <location>
        <begin position="1"/>
        <end position="24"/>
    </location>
</feature>
<evidence type="ECO:0000313" key="2">
    <source>
        <dbReference type="EMBL" id="KEQ71527.1"/>
    </source>
</evidence>
<evidence type="ECO:0000313" key="3">
    <source>
        <dbReference type="Proteomes" id="UP000027730"/>
    </source>
</evidence>
<gene>
    <name evidence="2" type="ORF">M436DRAFT_83800</name>
</gene>
<feature type="region of interest" description="Disordered" evidence="1">
    <location>
        <begin position="1"/>
        <end position="52"/>
    </location>
</feature>
<protein>
    <submittedName>
        <fullName evidence="2">Uncharacterized protein</fullName>
    </submittedName>
</protein>
<dbReference type="EMBL" id="KL584714">
    <property type="protein sequence ID" value="KEQ71527.1"/>
    <property type="molecule type" value="Genomic_DNA"/>
</dbReference>
<dbReference type="AlphaFoldDB" id="A0A074WP83"/>
<dbReference type="HOGENOM" id="CLU_1844702_0_0_1"/>
<accession>A0A074WP83</accession>
<dbReference type="OrthoDB" id="3942587at2759"/>